<dbReference type="AlphaFoldDB" id="F8B6N4"/>
<feature type="region of interest" description="Disordered" evidence="1">
    <location>
        <begin position="40"/>
        <end position="126"/>
    </location>
</feature>
<dbReference type="Proteomes" id="UP000001549">
    <property type="component" value="Chromosome"/>
</dbReference>
<dbReference type="STRING" id="656024.FsymDg_2920"/>
<feature type="compositionally biased region" description="Basic residues" evidence="1">
    <location>
        <begin position="63"/>
        <end position="74"/>
    </location>
</feature>
<dbReference type="EMBL" id="CP002801">
    <property type="protein sequence ID" value="AEH10245.1"/>
    <property type="molecule type" value="Genomic_DNA"/>
</dbReference>
<dbReference type="HOGENOM" id="CLU_1978252_0_0_11"/>
<sequence length="126" mass="13090">MPRRGFALPSARALSRNQSSGKILVNEVAIVELASSSPEAAGGDLFRCLPQQPGGQFSDTARSRSRLGNQHHRNSRENRGGTGTGRIPGPGDSAPGSMTGGALGTVVAAGWAEDTLRPDRKDGSPR</sequence>
<feature type="compositionally biased region" description="Basic and acidic residues" evidence="1">
    <location>
        <begin position="114"/>
        <end position="126"/>
    </location>
</feature>
<proteinExistence type="predicted"/>
<protein>
    <submittedName>
        <fullName evidence="2">Uncharacterized protein</fullName>
    </submittedName>
</protein>
<reference evidence="2 3" key="1">
    <citation type="submission" date="2011-05" db="EMBL/GenBank/DDBJ databases">
        <title>Complete sequence of chromosome of Frankia symbiont of Datisca glomerata.</title>
        <authorList>
            <consortium name="US DOE Joint Genome Institute"/>
            <person name="Lucas S."/>
            <person name="Han J."/>
            <person name="Lapidus A."/>
            <person name="Cheng J.-F."/>
            <person name="Goodwin L."/>
            <person name="Pitluck S."/>
            <person name="Peters L."/>
            <person name="Mikhailova N."/>
            <person name="Chertkov O."/>
            <person name="Teshima H."/>
            <person name="Han C."/>
            <person name="Tapia R."/>
            <person name="Land M."/>
            <person name="Hauser L."/>
            <person name="Kyrpides N."/>
            <person name="Ivanova N."/>
            <person name="Pagani I."/>
            <person name="Berry A."/>
            <person name="Pawlowski K."/>
            <person name="Persson T."/>
            <person name="Vanden Heuvel B."/>
            <person name="Benson D."/>
            <person name="Woyke T."/>
        </authorList>
    </citation>
    <scope>NUCLEOTIDE SEQUENCE [LARGE SCALE GENOMIC DNA]</scope>
    <source>
        <strain evidence="3">4085684</strain>
    </source>
</reference>
<evidence type="ECO:0000313" key="2">
    <source>
        <dbReference type="EMBL" id="AEH10245.1"/>
    </source>
</evidence>
<accession>F8B6N4</accession>
<evidence type="ECO:0000256" key="1">
    <source>
        <dbReference type="SAM" id="MobiDB-lite"/>
    </source>
</evidence>
<gene>
    <name evidence="2" type="ordered locus">FsymDg_2920</name>
</gene>
<name>F8B6N4_9ACTN</name>
<keyword evidence="3" id="KW-1185">Reference proteome</keyword>
<organism evidence="2 3">
    <name type="scientific">Candidatus Protofrankia datiscae</name>
    <dbReference type="NCBI Taxonomy" id="2716812"/>
    <lineage>
        <taxon>Bacteria</taxon>
        <taxon>Bacillati</taxon>
        <taxon>Actinomycetota</taxon>
        <taxon>Actinomycetes</taxon>
        <taxon>Frankiales</taxon>
        <taxon>Frankiaceae</taxon>
        <taxon>Protofrankia</taxon>
    </lineage>
</organism>
<dbReference type="KEGG" id="fsy:FsymDg_2920"/>
<evidence type="ECO:0000313" key="3">
    <source>
        <dbReference type="Proteomes" id="UP000001549"/>
    </source>
</evidence>